<accession>A0AAD7YSB5</accession>
<dbReference type="Pfam" id="PF09262">
    <property type="entry name" value="PEX-1N"/>
    <property type="match status" value="1"/>
</dbReference>
<feature type="domain" description="AAA+ ATPase" evidence="14">
    <location>
        <begin position="464"/>
        <end position="619"/>
    </location>
</feature>
<keyword evidence="9" id="KW-0175">Coiled coil</keyword>
<keyword evidence="7" id="KW-0067">ATP-binding</keyword>
<dbReference type="InterPro" id="IPR003959">
    <property type="entry name" value="ATPase_AAA_core"/>
</dbReference>
<evidence type="ECO:0000256" key="1">
    <source>
        <dbReference type="ARBA" id="ARBA00004370"/>
    </source>
</evidence>
<keyword evidence="5" id="KW-0547">Nucleotide-binding</keyword>
<evidence type="ECO:0000256" key="12">
    <source>
        <dbReference type="ARBA" id="ARBA00034532"/>
    </source>
</evidence>
<sequence length="1914" mass="209028">MLGGVKLKVTFTHEKTCFAYISPKYSTNNEQTQCVQVLCRDKPILLWVVFNSGVPEGQIACNPIYSRMVGLEEAADVFVSPYADVKVLDELYVETDSPDDQEILEHNVELLQMRILDQLRLVVAHQKTVVWISSSLPIVFTPKQTGILVNHSQIIVKIDAFNSIHNYPAPTIAIPKETEHFKNIGAINKGMLAPYLNVPTKLVLRAVPIDSDGKKNLIHPYTVFIHEDFIEEKYKDLTIILSTMTNIPSILNDSDDDSENNNIAINDVCVEVVPIDSVIYRSLCREVHNRNIPTVLIPKSLNAIINIENGMRIIFTIIGDTIDQPDHIDIVTYSDQKQSDQDVIESFKNCVISSTHSGKKFLINNGLIKQNTQISTGFIQFKLKPEKLKFTMLNSESFRNCTIAAKCLSDSDMVLPKAVISKLDYDYKNFCRTMKSMEALVVKVLSHVNFEIHREATFKGASEIKSNVLITGLSGTGKSTFCQIIQKELTVWSHILHCRSLRGRKDIPEVLGKAILMCQEHSPAVLICDDVDSLVPPNVEGASPQDIAYYQRLAVVIKHLLQTCAGVCVLMTSLSVKDLHPTLRQFSGKPLFTAQFDVPELEKAERAELFKHLLNDKIRQEFEVEDDDVIKLAMDTAGSNVRDIIDYLNKKIFKAVKRKNSEPSAPKPRLVEGITKDEEKANEFDIWGPVGGLEEVKQELTECIFWPIMYPALFPSQSCGVLLYGPPGTGKSHIGSCLARLTNMNMITVKGPELLSKYIGQSEKAVRDIFDKADMKRPCILFFDEFDSLAPKRGHDSTGVTDRVVNQLLARLDGAEGGARGPVLVATSRPDLVDPALLRAGRLQRHVYCALPDRLLARLDGAEGGARGPVLVATSRPDLVDPALLRAGRLQRHVYCALPDRVSTTSEPAPSERWTAPRAGPGGPCWWPPRLDGAEGGARGPVLVATSRPDLVDPALLRAGRLQRHVYCALPDRLLARLDGAEGGARGPVLVATSRPDLVDPALLRAGRLQRHVYCALPDRLLARLDGAEGGARGPVLVATSRPDLVDPALLRAGRLQRHVYCALPDRRALDGAEGGARGPVLVATSRPDLVDPALLRAGRLQRHVYCALPDRLLARLDGAEGGARGPVLVATSRPDLVDPALLRAGRLQRHVYCALPDRRALDGAEGGARGPVLVATSRPDLVDPALLRAGRLQRHVYCALPDRLLARLDGAEGGARGPVLVATSRPDLVDPALLRAGRLQRHVYCALPDRLLARLDGAEGGARGPVLVATSRPDLVDPALLRAGRLQRHVYCALPDRLLARLDGAEGGARGPVLVATSRPDLVDPALLRAGRLQRHVYCALPDRLLARLDGAEGGARGPVLVATSRPDLVDPALLRAGRLQRHVYCALPDRLLARLDGAEGGARGPVLVATSRPDLVDPALLRAGRLQRHVYCALPDRVSTTSEPAPSERWTAPRAGPGGPCWWPPRLDGAEGGARGPVLVATSRPDLVDPALLRAGRLQRHVYCALPDRLLARLDGAEGGARGPVLVATSRPDLVDPALLRAGRLQRHVYCALPDRLLARLDGAEGGARGPVLVATSRPDLVDPALLRAGRLQRHVYCALPDRLLARLDGAEGGARGPVLVATSRPDLVDPALLCAGRLQRHVYCALPDRLLARLDGAEGGARGPVLVATSRPDLVDPALLRAGRLQRHVYCALPDRLLARLDGAEGGARGPVLVATSRPDLVDPALLRAGRLQRHVYCALPDRLLARLDGAEGGARGPVLVATSRPDLVDPALLRAGRLQRHVYCALPDRQGRYEVLRTLTKSVLVDEAVDLEELAEQTEGYSPADLKSILVTAQLTRLEKQLAVNEEKSMESVVVYKEDIESALAETKPSLSMQQRLFYDMIYKRFRGESLTPEQKMISSYQQKQRVTLA</sequence>
<dbReference type="InterPro" id="IPR050168">
    <property type="entry name" value="AAA_ATPase_domain"/>
</dbReference>
<comment type="subcellular location">
    <subcellularLocation>
        <location evidence="1">Membrane</location>
    </subcellularLocation>
</comment>
<comment type="caution">
    <text evidence="15">The sequence shown here is derived from an EMBL/GenBank/DDBJ whole genome shotgun (WGS) entry which is preliminary data.</text>
</comment>
<dbReference type="PANTHER" id="PTHR23077">
    <property type="entry name" value="AAA-FAMILY ATPASE"/>
    <property type="match status" value="1"/>
</dbReference>
<evidence type="ECO:0000256" key="2">
    <source>
        <dbReference type="ARBA" id="ARBA00006914"/>
    </source>
</evidence>
<evidence type="ECO:0000256" key="8">
    <source>
        <dbReference type="ARBA" id="ARBA00022927"/>
    </source>
</evidence>
<evidence type="ECO:0000256" key="7">
    <source>
        <dbReference type="ARBA" id="ARBA00022840"/>
    </source>
</evidence>
<evidence type="ECO:0000256" key="4">
    <source>
        <dbReference type="ARBA" id="ARBA00022593"/>
    </source>
</evidence>
<keyword evidence="8" id="KW-0653">Protein transport</keyword>
<proteinExistence type="inferred from homology"/>
<evidence type="ECO:0000256" key="10">
    <source>
        <dbReference type="ARBA" id="ARBA00023136"/>
    </source>
</evidence>
<organism evidence="15 16">
    <name type="scientific">Mythimna separata</name>
    <name type="common">Oriental armyworm</name>
    <name type="synonym">Pseudaletia separata</name>
    <dbReference type="NCBI Taxonomy" id="271217"/>
    <lineage>
        <taxon>Eukaryota</taxon>
        <taxon>Metazoa</taxon>
        <taxon>Ecdysozoa</taxon>
        <taxon>Arthropoda</taxon>
        <taxon>Hexapoda</taxon>
        <taxon>Insecta</taxon>
        <taxon>Pterygota</taxon>
        <taxon>Neoptera</taxon>
        <taxon>Endopterygota</taxon>
        <taxon>Lepidoptera</taxon>
        <taxon>Glossata</taxon>
        <taxon>Ditrysia</taxon>
        <taxon>Noctuoidea</taxon>
        <taxon>Noctuidae</taxon>
        <taxon>Noctuinae</taxon>
        <taxon>Hadenini</taxon>
        <taxon>Mythimna</taxon>
    </lineage>
</organism>
<protein>
    <recommendedName>
        <fullName evidence="12">Peroxisomal ATPase PEX1</fullName>
    </recommendedName>
    <alternativeName>
        <fullName evidence="11">Peroxin-1</fullName>
    </alternativeName>
</protein>
<evidence type="ECO:0000256" key="9">
    <source>
        <dbReference type="ARBA" id="ARBA00023054"/>
    </source>
</evidence>
<dbReference type="SUPFAM" id="SSF52540">
    <property type="entry name" value="P-loop containing nucleoside triphosphate hydrolases"/>
    <property type="match status" value="3"/>
</dbReference>
<dbReference type="InterPro" id="IPR003593">
    <property type="entry name" value="AAA+_ATPase"/>
</dbReference>
<dbReference type="Pfam" id="PF17862">
    <property type="entry name" value="AAA_lid_3"/>
    <property type="match status" value="1"/>
</dbReference>
<keyword evidence="6" id="KW-0378">Hydrolase</keyword>
<reference evidence="15" key="1">
    <citation type="submission" date="2023-03" db="EMBL/GenBank/DDBJ databases">
        <title>Chromosome-level genomes of two armyworms, Mythimna separata and Mythimna loreyi, provide insights into the biosynthesis and reception of sex pheromones.</title>
        <authorList>
            <person name="Zhao H."/>
        </authorList>
    </citation>
    <scope>NUCLEOTIDE SEQUENCE</scope>
    <source>
        <strain evidence="15">BeijingLab</strain>
        <tissue evidence="15">Pupa</tissue>
    </source>
</reference>
<dbReference type="SUPFAM" id="SSF54585">
    <property type="entry name" value="Cdc48 domain 2-like"/>
    <property type="match status" value="1"/>
</dbReference>
<comment type="similarity">
    <text evidence="2">Belongs to the AAA ATPase family.</text>
</comment>
<evidence type="ECO:0000256" key="13">
    <source>
        <dbReference type="ARBA" id="ARBA00048778"/>
    </source>
</evidence>
<keyword evidence="4" id="KW-0962">Peroxisome biogenesis</keyword>
<dbReference type="FunFam" id="3.40.50.300:FF:001025">
    <property type="entry name" value="ATPase family, AAA domain-containing 2B"/>
    <property type="match status" value="1"/>
</dbReference>
<gene>
    <name evidence="15" type="ORF">PYW07_001360</name>
</gene>
<name>A0AAD7YSB5_MYTSE</name>
<dbReference type="GO" id="GO:0016558">
    <property type="term" value="P:protein import into peroxisome matrix"/>
    <property type="evidence" value="ECO:0007669"/>
    <property type="project" value="TreeGrafter"/>
</dbReference>
<evidence type="ECO:0000256" key="3">
    <source>
        <dbReference type="ARBA" id="ARBA00022448"/>
    </source>
</evidence>
<dbReference type="GO" id="GO:0005524">
    <property type="term" value="F:ATP binding"/>
    <property type="evidence" value="ECO:0007669"/>
    <property type="project" value="UniProtKB-KW"/>
</dbReference>
<dbReference type="EMBL" id="JARGEI010000009">
    <property type="protein sequence ID" value="KAJ8726662.1"/>
    <property type="molecule type" value="Genomic_DNA"/>
</dbReference>
<dbReference type="SMART" id="SM00382">
    <property type="entry name" value="AAA"/>
    <property type="match status" value="2"/>
</dbReference>
<keyword evidence="16" id="KW-1185">Reference proteome</keyword>
<keyword evidence="10" id="KW-0472">Membrane</keyword>
<dbReference type="Pfam" id="PF00004">
    <property type="entry name" value="AAA"/>
    <property type="match status" value="2"/>
</dbReference>
<evidence type="ECO:0000313" key="15">
    <source>
        <dbReference type="EMBL" id="KAJ8726662.1"/>
    </source>
</evidence>
<dbReference type="GO" id="GO:0016887">
    <property type="term" value="F:ATP hydrolysis activity"/>
    <property type="evidence" value="ECO:0007669"/>
    <property type="project" value="InterPro"/>
</dbReference>
<evidence type="ECO:0000256" key="5">
    <source>
        <dbReference type="ARBA" id="ARBA00022741"/>
    </source>
</evidence>
<dbReference type="GO" id="GO:0005778">
    <property type="term" value="C:peroxisomal membrane"/>
    <property type="evidence" value="ECO:0007669"/>
    <property type="project" value="TreeGrafter"/>
</dbReference>
<evidence type="ECO:0000256" key="6">
    <source>
        <dbReference type="ARBA" id="ARBA00022801"/>
    </source>
</evidence>
<dbReference type="InterPro" id="IPR029067">
    <property type="entry name" value="CDC48_domain_2-like_sf"/>
</dbReference>
<evidence type="ECO:0000256" key="11">
    <source>
        <dbReference type="ARBA" id="ARBA00032509"/>
    </source>
</evidence>
<feature type="domain" description="AAA+ ATPase" evidence="14">
    <location>
        <begin position="717"/>
        <end position="853"/>
    </location>
</feature>
<evidence type="ECO:0000313" key="16">
    <source>
        <dbReference type="Proteomes" id="UP001231518"/>
    </source>
</evidence>
<dbReference type="Proteomes" id="UP001231518">
    <property type="component" value="Chromosome 10"/>
</dbReference>
<dbReference type="InterPro" id="IPR015342">
    <property type="entry name" value="PEX1-N_C-lobe"/>
</dbReference>
<dbReference type="GO" id="GO:0005829">
    <property type="term" value="C:cytosol"/>
    <property type="evidence" value="ECO:0007669"/>
    <property type="project" value="TreeGrafter"/>
</dbReference>
<dbReference type="Gene3D" id="3.40.50.300">
    <property type="entry name" value="P-loop containing nucleotide triphosphate hydrolases"/>
    <property type="match status" value="18"/>
</dbReference>
<dbReference type="InterPro" id="IPR027417">
    <property type="entry name" value="P-loop_NTPase"/>
</dbReference>
<evidence type="ECO:0000259" key="14">
    <source>
        <dbReference type="SMART" id="SM00382"/>
    </source>
</evidence>
<comment type="catalytic activity">
    <reaction evidence="13">
        <text>ATP + H2O = ADP + phosphate + H(+)</text>
        <dbReference type="Rhea" id="RHEA:13065"/>
        <dbReference type="ChEBI" id="CHEBI:15377"/>
        <dbReference type="ChEBI" id="CHEBI:15378"/>
        <dbReference type="ChEBI" id="CHEBI:30616"/>
        <dbReference type="ChEBI" id="CHEBI:43474"/>
        <dbReference type="ChEBI" id="CHEBI:456216"/>
    </reaction>
    <physiologicalReaction direction="left-to-right" evidence="13">
        <dbReference type="Rhea" id="RHEA:13066"/>
    </physiologicalReaction>
</comment>
<dbReference type="InterPro" id="IPR041569">
    <property type="entry name" value="AAA_lid_3"/>
</dbReference>
<dbReference type="Gene3D" id="3.10.330.10">
    <property type="match status" value="1"/>
</dbReference>
<keyword evidence="3" id="KW-0813">Transport</keyword>
<dbReference type="PANTHER" id="PTHR23077:SF12">
    <property type="entry name" value="PEROXISOMAL ATPASE PEX1"/>
    <property type="match status" value="1"/>
</dbReference>
<dbReference type="Gene3D" id="1.10.8.60">
    <property type="match status" value="1"/>
</dbReference>